<protein>
    <recommendedName>
        <fullName evidence="2">Vps72/YL1 C-terminal domain-containing protein</fullName>
    </recommendedName>
</protein>
<reference evidence="3 4" key="1">
    <citation type="submission" date="2019-01" db="EMBL/GenBank/DDBJ databases">
        <authorList>
            <person name="Ferrante I. M."/>
        </authorList>
    </citation>
    <scope>NUCLEOTIDE SEQUENCE [LARGE SCALE GENOMIC DNA]</scope>
    <source>
        <strain evidence="3 4">B856</strain>
    </source>
</reference>
<feature type="compositionally biased region" description="Polar residues" evidence="1">
    <location>
        <begin position="467"/>
        <end position="486"/>
    </location>
</feature>
<feature type="compositionally biased region" description="Basic and acidic residues" evidence="1">
    <location>
        <begin position="235"/>
        <end position="253"/>
    </location>
</feature>
<dbReference type="AlphaFoldDB" id="A0A448ZQ39"/>
<evidence type="ECO:0000256" key="1">
    <source>
        <dbReference type="SAM" id="MobiDB-lite"/>
    </source>
</evidence>
<dbReference type="InterPro" id="IPR013272">
    <property type="entry name" value="Vps72/YL1_C"/>
</dbReference>
<feature type="compositionally biased region" description="Basic and acidic residues" evidence="1">
    <location>
        <begin position="45"/>
        <end position="60"/>
    </location>
</feature>
<feature type="compositionally biased region" description="Basic and acidic residues" evidence="1">
    <location>
        <begin position="14"/>
        <end position="24"/>
    </location>
</feature>
<dbReference type="Pfam" id="PF08265">
    <property type="entry name" value="YL1_C"/>
    <property type="match status" value="1"/>
</dbReference>
<feature type="region of interest" description="Disordered" evidence="1">
    <location>
        <begin position="465"/>
        <end position="487"/>
    </location>
</feature>
<name>A0A448ZQ39_9STRA</name>
<evidence type="ECO:0000259" key="2">
    <source>
        <dbReference type="SMART" id="SM00993"/>
    </source>
</evidence>
<sequence>MSIVNRERRKNAGKRMEILGKKMEEEDDAFWSHETWAEDDSGNESFHESDEDSALRKDVFDSDFNDSESDNEDEEVAAGEAEERELRKSERARRRPKTNIHAAYGNLSADVSARGKGRKGGSGAFKRAIGEGFNAGIVLNLPPESSDSLAYMESLSEKANGTLQVIQHKQPAPLEPETQTTSTKVIPSTTTSTDLANLTRFTALPPASEVTVTKTTTAQATTTTSSSQRKSSRRATRDPVVRESHASSRERRSQTRKLRSCGGSATEATRTMSTRKTAPPSGQKKPSSSGVTPRVLSAAKQKRISQEELLLEAVHDTEPENQRWLHGRKRVQDQHDREKDSNAGLRERHRGRKIVQKFHSRRGCLITLTFPEMDSVPEILTRRQQSLQQHQTQDVIQGAQPPSQPLQQQSKRCVITGRIGRYLDPLTKHPYYDVTAFKELRRRHKAGLSIANGCVVESNVSNKRKIPSNSAQNELSTTKMPATGQKSKPIPITVCSCGGNTTNELAKRQQGAKGKSSSSSVNVNQKLPFQSPKLPSKSKTVTMYRQKKNSLNHLVLPLEGNSGSASAAAKNSDKFLVCPSGRRLSPRKRKPSEKVLETMAMLPRKGSGGNEAVTPNNFWIDPKKSQPAKLPKDRRQNSGNKKDNETSNPKSSNSTALASALPKLVLKLLPSVQSMPSTINGSNQMALEEKSVVYRDPNISTAICPEKDVLIPPLAIVVDVDPSKAMTTKPTDDSLDGNIVVKSATDKTSSRDIG</sequence>
<evidence type="ECO:0000313" key="4">
    <source>
        <dbReference type="Proteomes" id="UP000291116"/>
    </source>
</evidence>
<feature type="compositionally biased region" description="Basic and acidic residues" evidence="1">
    <location>
        <begin position="630"/>
        <end position="645"/>
    </location>
</feature>
<evidence type="ECO:0000313" key="3">
    <source>
        <dbReference type="EMBL" id="VEU44172.1"/>
    </source>
</evidence>
<feature type="compositionally biased region" description="Polar residues" evidence="1">
    <location>
        <begin position="646"/>
        <end position="655"/>
    </location>
</feature>
<feature type="compositionally biased region" description="Low complexity" evidence="1">
    <location>
        <begin position="279"/>
        <end position="290"/>
    </location>
</feature>
<feature type="region of interest" description="Disordered" evidence="1">
    <location>
        <begin position="506"/>
        <end position="540"/>
    </location>
</feature>
<dbReference type="OrthoDB" id="49520at2759"/>
<feature type="compositionally biased region" description="Low complexity" evidence="1">
    <location>
        <begin position="178"/>
        <end position="191"/>
    </location>
</feature>
<feature type="region of interest" description="Disordered" evidence="1">
    <location>
        <begin position="1"/>
        <end position="101"/>
    </location>
</feature>
<feature type="compositionally biased region" description="Acidic residues" evidence="1">
    <location>
        <begin position="61"/>
        <end position="83"/>
    </location>
</feature>
<feature type="compositionally biased region" description="Polar residues" evidence="1">
    <location>
        <begin position="266"/>
        <end position="276"/>
    </location>
</feature>
<proteinExistence type="predicted"/>
<dbReference type="PANTHER" id="PTHR13275:SF4">
    <property type="entry name" value="VACUOLAR PROTEIN SORTING-ASSOCIATED PROTEIN 72 HOMOLOG"/>
    <property type="match status" value="1"/>
</dbReference>
<dbReference type="Proteomes" id="UP000291116">
    <property type="component" value="Unassembled WGS sequence"/>
</dbReference>
<feature type="compositionally biased region" description="Low complexity" evidence="1">
    <location>
        <begin position="207"/>
        <end position="229"/>
    </location>
</feature>
<dbReference type="EMBL" id="CAACVS010000626">
    <property type="protein sequence ID" value="VEU44172.1"/>
    <property type="molecule type" value="Genomic_DNA"/>
</dbReference>
<feature type="region of interest" description="Disordered" evidence="1">
    <location>
        <begin position="602"/>
        <end position="655"/>
    </location>
</feature>
<feature type="region of interest" description="Disordered" evidence="1">
    <location>
        <begin position="319"/>
        <end position="350"/>
    </location>
</feature>
<feature type="domain" description="Vps72/YL1 C-terminal" evidence="2">
    <location>
        <begin position="411"/>
        <end position="440"/>
    </location>
</feature>
<dbReference type="SMART" id="SM00993">
    <property type="entry name" value="YL1_C"/>
    <property type="match status" value="1"/>
</dbReference>
<organism evidence="3 4">
    <name type="scientific">Pseudo-nitzschia multistriata</name>
    <dbReference type="NCBI Taxonomy" id="183589"/>
    <lineage>
        <taxon>Eukaryota</taxon>
        <taxon>Sar</taxon>
        <taxon>Stramenopiles</taxon>
        <taxon>Ochrophyta</taxon>
        <taxon>Bacillariophyta</taxon>
        <taxon>Bacillariophyceae</taxon>
        <taxon>Bacillariophycidae</taxon>
        <taxon>Bacillariales</taxon>
        <taxon>Bacillariaceae</taxon>
        <taxon>Pseudo-nitzschia</taxon>
    </lineage>
</organism>
<feature type="region of interest" description="Disordered" evidence="1">
    <location>
        <begin position="168"/>
        <end position="191"/>
    </location>
</feature>
<gene>
    <name evidence="3" type="ORF">PSNMU_V1.4_AUG-EV-PASAV3_0112500</name>
</gene>
<feature type="compositionally biased region" description="Basic and acidic residues" evidence="1">
    <location>
        <begin position="330"/>
        <end position="341"/>
    </location>
</feature>
<accession>A0A448ZQ39</accession>
<feature type="region of interest" description="Disordered" evidence="1">
    <location>
        <begin position="207"/>
        <end position="300"/>
    </location>
</feature>
<dbReference type="PANTHER" id="PTHR13275">
    <property type="entry name" value="YL-1 PROTEIN TRANSCRIPTION FACTOR-LIKE 1"/>
    <property type="match status" value="1"/>
</dbReference>
<dbReference type="GO" id="GO:0005634">
    <property type="term" value="C:nucleus"/>
    <property type="evidence" value="ECO:0007669"/>
    <property type="project" value="TreeGrafter"/>
</dbReference>
<keyword evidence="4" id="KW-1185">Reference proteome</keyword>